<dbReference type="InterPro" id="IPR011009">
    <property type="entry name" value="Kinase-like_dom_sf"/>
</dbReference>
<evidence type="ECO:0000313" key="2">
    <source>
        <dbReference type="EMBL" id="KAG9251657.1"/>
    </source>
</evidence>
<dbReference type="RefSeq" id="XP_046115581.1">
    <property type="nucleotide sequence ID" value="XM_046264023.1"/>
</dbReference>
<proteinExistence type="predicted"/>
<keyword evidence="2" id="KW-0418">Kinase</keyword>
<evidence type="ECO:0000313" key="3">
    <source>
        <dbReference type="Proteomes" id="UP000887229"/>
    </source>
</evidence>
<dbReference type="PANTHER" id="PTHR21310">
    <property type="entry name" value="AMINOGLYCOSIDE PHOSPHOTRANSFERASE-RELATED-RELATED"/>
    <property type="match status" value="1"/>
</dbReference>
<accession>A0A9P7ZH98</accession>
<evidence type="ECO:0000259" key="1">
    <source>
        <dbReference type="Pfam" id="PF01636"/>
    </source>
</evidence>
<reference evidence="2" key="1">
    <citation type="journal article" date="2021" name="IMA Fungus">
        <title>Genomic characterization of three marine fungi, including Emericellopsis atlantica sp. nov. with signatures of a generalist lifestyle and marine biomass degradation.</title>
        <authorList>
            <person name="Hagestad O.C."/>
            <person name="Hou L."/>
            <person name="Andersen J.H."/>
            <person name="Hansen E.H."/>
            <person name="Altermark B."/>
            <person name="Li C."/>
            <person name="Kuhnert E."/>
            <person name="Cox R.J."/>
            <person name="Crous P.W."/>
            <person name="Spatafora J.W."/>
            <person name="Lail K."/>
            <person name="Amirebrahimi M."/>
            <person name="Lipzen A."/>
            <person name="Pangilinan J."/>
            <person name="Andreopoulos W."/>
            <person name="Hayes R.D."/>
            <person name="Ng V."/>
            <person name="Grigoriev I.V."/>
            <person name="Jackson S.A."/>
            <person name="Sutton T.D.S."/>
            <person name="Dobson A.D.W."/>
            <person name="Rama T."/>
        </authorList>
    </citation>
    <scope>NUCLEOTIDE SEQUENCE</scope>
    <source>
        <strain evidence="2">TS7</strain>
    </source>
</reference>
<feature type="domain" description="Aminoglycoside phosphotransferase" evidence="1">
    <location>
        <begin position="82"/>
        <end position="159"/>
    </location>
</feature>
<dbReference type="Proteomes" id="UP000887229">
    <property type="component" value="Unassembled WGS sequence"/>
</dbReference>
<dbReference type="InterPro" id="IPR051678">
    <property type="entry name" value="AGP_Transferase"/>
</dbReference>
<keyword evidence="2" id="KW-0808">Transferase</keyword>
<keyword evidence="3" id="KW-1185">Reference proteome</keyword>
<dbReference type="EMBL" id="MU251267">
    <property type="protein sequence ID" value="KAG9251657.1"/>
    <property type="molecule type" value="Genomic_DNA"/>
</dbReference>
<dbReference type="AlphaFoldDB" id="A0A9P7ZH98"/>
<sequence length="184" mass="21503">MEYVDGETLEMAWDKYTEEEKDDVSKQLRGYFNELRQIKGNYIGGIDGTACDDQFFSHDLFAFGPYNDESEFNKGLVKAWSHNRQDDAYVRLLCRTLLDVMKNHEIVLTHNDFAPRNILVRGSKVVAILDWEFSGFFPEYWEYCKALWRPGWDAGWVKDGLVERVLGPYLQELAVILNTSDIIW</sequence>
<dbReference type="Pfam" id="PF01636">
    <property type="entry name" value="APH"/>
    <property type="match status" value="1"/>
</dbReference>
<dbReference type="InterPro" id="IPR002575">
    <property type="entry name" value="Aminoglycoside_PTrfase"/>
</dbReference>
<dbReference type="SUPFAM" id="SSF56112">
    <property type="entry name" value="Protein kinase-like (PK-like)"/>
    <property type="match status" value="1"/>
</dbReference>
<organism evidence="2 3">
    <name type="scientific">Emericellopsis atlantica</name>
    <dbReference type="NCBI Taxonomy" id="2614577"/>
    <lineage>
        <taxon>Eukaryota</taxon>
        <taxon>Fungi</taxon>
        <taxon>Dikarya</taxon>
        <taxon>Ascomycota</taxon>
        <taxon>Pezizomycotina</taxon>
        <taxon>Sordariomycetes</taxon>
        <taxon>Hypocreomycetidae</taxon>
        <taxon>Hypocreales</taxon>
        <taxon>Bionectriaceae</taxon>
        <taxon>Emericellopsis</taxon>
    </lineage>
</organism>
<name>A0A9P7ZH98_9HYPO</name>
<comment type="caution">
    <text evidence="2">The sequence shown here is derived from an EMBL/GenBank/DDBJ whole genome shotgun (WGS) entry which is preliminary data.</text>
</comment>
<dbReference type="Gene3D" id="3.90.1200.10">
    <property type="match status" value="1"/>
</dbReference>
<protein>
    <submittedName>
        <fullName evidence="2">Kinase-like domain-containing protein</fullName>
    </submittedName>
</protein>
<dbReference type="GeneID" id="70294926"/>
<dbReference type="PANTHER" id="PTHR21310:SF58">
    <property type="entry name" value="AMINOGLYCOSIDE PHOSPHOTRANSFERASE DOMAIN-CONTAINING PROTEIN"/>
    <property type="match status" value="1"/>
</dbReference>
<dbReference type="GO" id="GO:0016301">
    <property type="term" value="F:kinase activity"/>
    <property type="evidence" value="ECO:0007669"/>
    <property type="project" value="UniProtKB-KW"/>
</dbReference>
<gene>
    <name evidence="2" type="ORF">F5Z01DRAFT_663307</name>
</gene>
<dbReference type="OrthoDB" id="2906425at2759"/>